<reference evidence="5" key="1">
    <citation type="submission" date="2022-10" db="EMBL/GenBank/DDBJ databases">
        <title>Complete genome sequence resource for Xanthomonas hortorum isolated from Greek Oregano.</title>
        <authorList>
            <person name="Gonzalez-Tobon J."/>
            <person name="Helmann T.C."/>
            <person name="Daughtrey M."/>
            <person name="Stodghill P.V."/>
            <person name="Filiatrault M.J."/>
        </authorList>
    </citation>
    <scope>NUCLEOTIDE SEQUENCE</scope>
    <source>
        <strain evidence="5">Oregano 108</strain>
    </source>
</reference>
<evidence type="ECO:0000259" key="4">
    <source>
        <dbReference type="PROSITE" id="PS01124"/>
    </source>
</evidence>
<dbReference type="InterPro" id="IPR050204">
    <property type="entry name" value="AraC_XylS_family_regulators"/>
</dbReference>
<dbReference type="InterPro" id="IPR018062">
    <property type="entry name" value="HTH_AraC-typ_CS"/>
</dbReference>
<proteinExistence type="predicted"/>
<evidence type="ECO:0000256" key="2">
    <source>
        <dbReference type="ARBA" id="ARBA00023125"/>
    </source>
</evidence>
<evidence type="ECO:0000256" key="1">
    <source>
        <dbReference type="ARBA" id="ARBA00023015"/>
    </source>
</evidence>
<sequence length="242" mass="26608">MSDPSESCYAESAAPPALRAQLQCSWRFRQSTISMEPVLILPDGSVDLIWDGTTVFVAGPDRTAAMASPASGSVLSGVRLAAGTAAGLLKLPLHAIADQRVALESLWGVQGRTWQHRLEDGADPLHTLHTLCQQHTTSQDQQMAWLFDQLAVGRPMRLAELTQSLGISERSLRRRCQDAFGYGSKTLERILRLQRFLRIARQHRTLTDAALDAGYGDAPHLVRDARQLSGLSPRVLVQQHAR</sequence>
<evidence type="ECO:0000313" key="5">
    <source>
        <dbReference type="EMBL" id="WAH64711.1"/>
    </source>
</evidence>
<keyword evidence="1" id="KW-0805">Transcription regulation</keyword>
<organism evidence="5 6">
    <name type="scientific">Xanthomonas hortorum</name>
    <dbReference type="NCBI Taxonomy" id="56454"/>
    <lineage>
        <taxon>Bacteria</taxon>
        <taxon>Pseudomonadati</taxon>
        <taxon>Pseudomonadota</taxon>
        <taxon>Gammaproteobacteria</taxon>
        <taxon>Lysobacterales</taxon>
        <taxon>Lysobacteraceae</taxon>
        <taxon>Xanthomonas</taxon>
    </lineage>
</organism>
<dbReference type="PROSITE" id="PS00041">
    <property type="entry name" value="HTH_ARAC_FAMILY_1"/>
    <property type="match status" value="1"/>
</dbReference>
<keyword evidence="3" id="KW-0804">Transcription</keyword>
<gene>
    <name evidence="5" type="ORF">OEG85_01530</name>
</gene>
<dbReference type="InterPro" id="IPR046532">
    <property type="entry name" value="DUF6597"/>
</dbReference>
<dbReference type="GO" id="GO:0003700">
    <property type="term" value="F:DNA-binding transcription factor activity"/>
    <property type="evidence" value="ECO:0007669"/>
    <property type="project" value="InterPro"/>
</dbReference>
<dbReference type="GO" id="GO:0043565">
    <property type="term" value="F:sequence-specific DNA binding"/>
    <property type="evidence" value="ECO:0007669"/>
    <property type="project" value="InterPro"/>
</dbReference>
<dbReference type="Proteomes" id="UP001164737">
    <property type="component" value="Chromosome"/>
</dbReference>
<dbReference type="Pfam" id="PF12833">
    <property type="entry name" value="HTH_18"/>
    <property type="match status" value="1"/>
</dbReference>
<name>A0AA47IAA9_9XANT</name>
<dbReference type="Gene3D" id="1.10.10.60">
    <property type="entry name" value="Homeodomain-like"/>
    <property type="match status" value="1"/>
</dbReference>
<accession>A0AA47IAA9</accession>
<feature type="domain" description="HTH araC/xylS-type" evidence="4">
    <location>
        <begin position="140"/>
        <end position="239"/>
    </location>
</feature>
<dbReference type="PROSITE" id="PS01124">
    <property type="entry name" value="HTH_ARAC_FAMILY_2"/>
    <property type="match status" value="1"/>
</dbReference>
<keyword evidence="2" id="KW-0238">DNA-binding</keyword>
<dbReference type="PANTHER" id="PTHR46796:SF15">
    <property type="entry name" value="BLL1074 PROTEIN"/>
    <property type="match status" value="1"/>
</dbReference>
<evidence type="ECO:0000313" key="6">
    <source>
        <dbReference type="Proteomes" id="UP001164737"/>
    </source>
</evidence>
<dbReference type="InterPro" id="IPR018060">
    <property type="entry name" value="HTH_AraC"/>
</dbReference>
<evidence type="ECO:0000256" key="3">
    <source>
        <dbReference type="ARBA" id="ARBA00023163"/>
    </source>
</evidence>
<dbReference type="AlphaFoldDB" id="A0AA47IAA9"/>
<dbReference type="PANTHER" id="PTHR46796">
    <property type="entry name" value="HTH-TYPE TRANSCRIPTIONAL ACTIVATOR RHAS-RELATED"/>
    <property type="match status" value="1"/>
</dbReference>
<dbReference type="EMBL" id="CP107241">
    <property type="protein sequence ID" value="WAH64711.1"/>
    <property type="molecule type" value="Genomic_DNA"/>
</dbReference>
<protein>
    <submittedName>
        <fullName evidence="5">Helix-turn-helix domain-containing protein</fullName>
    </submittedName>
</protein>
<dbReference type="Pfam" id="PF20240">
    <property type="entry name" value="DUF6597"/>
    <property type="match status" value="1"/>
</dbReference>
<dbReference type="RefSeq" id="WP_268213742.1">
    <property type="nucleotide sequence ID" value="NZ_CP107241.1"/>
</dbReference>
<dbReference type="SMART" id="SM00342">
    <property type="entry name" value="HTH_ARAC"/>
    <property type="match status" value="1"/>
</dbReference>